<evidence type="ECO:0000256" key="1">
    <source>
        <dbReference type="ARBA" id="ARBA00000699"/>
    </source>
</evidence>
<protein>
    <recommendedName>
        <fullName evidence="3">linoleate 8R-lipoxygenase</fullName>
        <ecNumber evidence="3">1.13.11.60</ecNumber>
    </recommendedName>
</protein>
<keyword evidence="7" id="KW-0560">Oxidoreductase</keyword>
<dbReference type="CDD" id="cd09817">
    <property type="entry name" value="linoleate_diol_synthase_like"/>
    <property type="match status" value="1"/>
</dbReference>
<dbReference type="InterPro" id="IPR034812">
    <property type="entry name" value="Ppo-like_N"/>
</dbReference>
<keyword evidence="13" id="KW-1185">Reference proteome</keyword>
<keyword evidence="11" id="KW-0812">Transmembrane</keyword>
<comment type="catalytic activity">
    <reaction evidence="1">
        <text>(9Z,12Z)-octadecadienoate + O2 = (8R,9Z,12Z)-8-hydroperoxyoctadeca-9,12-dienoate</text>
        <dbReference type="Rhea" id="RHEA:25395"/>
        <dbReference type="ChEBI" id="CHEBI:15379"/>
        <dbReference type="ChEBI" id="CHEBI:30245"/>
        <dbReference type="ChEBI" id="CHEBI:58659"/>
        <dbReference type="EC" id="1.13.11.60"/>
    </reaction>
</comment>
<feature type="region of interest" description="Disordered" evidence="10">
    <location>
        <begin position="1477"/>
        <end position="1539"/>
    </location>
</feature>
<evidence type="ECO:0000313" key="13">
    <source>
        <dbReference type="Proteomes" id="UP001595075"/>
    </source>
</evidence>
<dbReference type="Pfam" id="PF00067">
    <property type="entry name" value="p450"/>
    <property type="match status" value="1"/>
</dbReference>
<dbReference type="SUPFAM" id="SSF48264">
    <property type="entry name" value="Cytochrome P450"/>
    <property type="match status" value="1"/>
</dbReference>
<feature type="transmembrane region" description="Helical" evidence="11">
    <location>
        <begin position="36"/>
        <end position="53"/>
    </location>
</feature>
<keyword evidence="5" id="KW-0479">Metal-binding</keyword>
<keyword evidence="11" id="KW-1133">Transmembrane helix</keyword>
<dbReference type="InterPro" id="IPR010255">
    <property type="entry name" value="Haem_peroxidase_sf"/>
</dbReference>
<evidence type="ECO:0000313" key="12">
    <source>
        <dbReference type="EMBL" id="KAL2062512.1"/>
    </source>
</evidence>
<feature type="region of interest" description="Disordered" evidence="10">
    <location>
        <begin position="1409"/>
        <end position="1443"/>
    </location>
</feature>
<keyword evidence="11" id="KW-0472">Membrane</keyword>
<proteinExistence type="predicted"/>
<keyword evidence="8" id="KW-0408">Iron</keyword>
<sequence>MASFWGVLSKVALLSCLVPIILYFEHGHIPRPNFNAIYHFVFSTLPLRVYWVIKWIIFNMYHRTWYLTSLFSLPIRVYWVFKWIIYDMLYRTWYLNSLFSKVAMDCKLGLCGWRMYLNYLFYEVRLSANIYSNSLLALATVAFYSGLGLLIWPWWSQGLGFSGFISTATSGCVKAIRFVPEQLGLIPQENALEEKYDVDGAYGDPKALTTGLIQDLKHVGIRGGRKQLFTLLQVAMQKGKPVDDRLMTMEKLIAITASLAPNSKSRKRLSHTIVRSLWDSLEHPPRSYLGEKFQYRMADGSYNNILVPHLGQAGTPYARTSRATKRLHGVRPDPGLLFDLLMSRDDKSFKENPAGISSVLFYHATIIVHDIFRTNRKDATISDTSSYLDLAPLYGSSLEDQLKVRTMSCGLLKPDTFHEKRLLAQPPGINVMLIMYNRFHNYVADVLLKINENGRFTLPHTRTEEEKKKALAKQDNDLFQTARLIVGGMYINISLHDYLRGLTNTHHSNSTWTLDPRVEITKQHDGEDLERGGGNQVSAEFNLLYRFHSIISKRDEKWLEKFLNSILPDKTKHISELSPAEFFQAFMKYEGSIDPDPSKRVFDGLKRGTDGKFNDEDLVNIMTSAMEDPAGLFGSRMVPKALRVVEILGVLQARKWGMASLNEFRHFFGLKKHETMEDINPDPEIAALLRNLYDHPDMVELYPGLFVEDAKPRMDPGCGGCPPYTVGRAVFSDAIVLVRSDRFYTIDYTVANLTNWGMQEVQQNYKVLGGSMFYRLFQRSFPGWYPYNSLHIMQPMFTWKMNKQISEELGTIKLYSTKGPKKPVVPIILTKHSTVIQVLKDQTSFRVPWLPALNDLFPGKTDYSSFMLSGDGPENAKQRTLLQSIMYAPDEFTKLVSEFVTATAKKNLELEGFKMNAANLCQVDVIRDIAIPVCSRLMGDLFYLDLQGPQNPDGTLTTKDLYMHLLNVRVWGFNNNDPGLAFIRRILAQEGAAILTKTTKATVREATTNSMYTTVRNVLGNHGSRIKLGSLRWYGQHIVRQLSANGLSCEKVAELMWLTAVAGVGVPVSLFSEVLQFYLHADNAELWDKIQDLVASGGPTTDSVLKQYVLEAQRMVSTQRNLRVCESATTIDGQRFNKGDAIICLLGPACKDADAVPDPKIFNLGRPSSAYIHFGYGVHECLGREIALTYCVALLRVVASLKNLRPAPGEMGTLKSITVGTERCYLDDTWSTFTFDPTTWKLHYEGFGRGTWRPKVVAPTKAVEPIKIEAPKPVVAAPVATSPESEGQWQWVPSGKAGSRSNSPQGHPAPVAATVTQPGPQPHIQPQVQPQVSQQTTSTPTPSTPTPQTSQPKPHSDQVNGTTQLIYPQIPSTDSSHPPPKDLSGLDDIFSCEVDWFYVASSYRDPTACMPEEIRPPPMPASSSQSSSSISQSSSSISQSSSSMSQSWQTIQISVPGDLAHIDDVLQVDCTWYWGPQSSRDADIQMPDDYKPPPMPSSSTPAANSNEPPRERRPSNRRGSPSESFKDSPASGQKRKDMK</sequence>
<dbReference type="SUPFAM" id="SSF48113">
    <property type="entry name" value="Heme-dependent peroxidases"/>
    <property type="match status" value="1"/>
</dbReference>
<keyword evidence="6" id="KW-0223">Dioxygenase</keyword>
<feature type="compositionally biased region" description="Low complexity" evidence="10">
    <location>
        <begin position="1497"/>
        <end position="1507"/>
    </location>
</feature>
<dbReference type="InterPro" id="IPR001128">
    <property type="entry name" value="Cyt_P450"/>
</dbReference>
<dbReference type="Pfam" id="PF03098">
    <property type="entry name" value="An_peroxidase"/>
    <property type="match status" value="1"/>
</dbReference>
<dbReference type="CDD" id="cd20612">
    <property type="entry name" value="CYP_LDS-like_C"/>
    <property type="match status" value="1"/>
</dbReference>
<dbReference type="Gene3D" id="1.10.640.10">
    <property type="entry name" value="Haem peroxidase domain superfamily, animal type"/>
    <property type="match status" value="1"/>
</dbReference>
<feature type="region of interest" description="Disordered" evidence="10">
    <location>
        <begin position="1278"/>
        <end position="1360"/>
    </location>
</feature>
<dbReference type="Proteomes" id="UP001595075">
    <property type="component" value="Unassembled WGS sequence"/>
</dbReference>
<dbReference type="PANTHER" id="PTHR11903">
    <property type="entry name" value="PROSTAGLANDIN G/H SYNTHASE"/>
    <property type="match status" value="1"/>
</dbReference>
<dbReference type="InterPro" id="IPR037120">
    <property type="entry name" value="Haem_peroxidase_sf_animal"/>
</dbReference>
<comment type="caution">
    <text evidence="12">The sequence shown here is derived from an EMBL/GenBank/DDBJ whole genome shotgun (WGS) entry which is preliminary data.</text>
</comment>
<evidence type="ECO:0000256" key="7">
    <source>
        <dbReference type="ARBA" id="ARBA00023002"/>
    </source>
</evidence>
<feature type="compositionally biased region" description="Basic and acidic residues" evidence="10">
    <location>
        <begin position="1480"/>
        <end position="1491"/>
    </location>
</feature>
<feature type="transmembrane region" description="Helical" evidence="11">
    <location>
        <begin position="7"/>
        <end position="24"/>
    </location>
</feature>
<dbReference type="InterPro" id="IPR019791">
    <property type="entry name" value="Haem_peroxidase_animal"/>
</dbReference>
<gene>
    <name evidence="12" type="ORF">VTL71DRAFT_6778</name>
</gene>
<evidence type="ECO:0000256" key="5">
    <source>
        <dbReference type="ARBA" id="ARBA00022723"/>
    </source>
</evidence>
<comment type="subunit">
    <text evidence="2">Homotetramer.</text>
</comment>
<name>A0ABR4BY19_9HELO</name>
<dbReference type="PRINTS" id="PR00457">
    <property type="entry name" value="ANPEROXIDASE"/>
</dbReference>
<dbReference type="EMBL" id="JAZHXI010000017">
    <property type="protein sequence ID" value="KAL2062512.1"/>
    <property type="molecule type" value="Genomic_DNA"/>
</dbReference>
<dbReference type="InterPro" id="IPR017972">
    <property type="entry name" value="Cyt_P450_CS"/>
</dbReference>
<dbReference type="EC" id="1.13.11.60" evidence="3"/>
<organism evidence="12 13">
    <name type="scientific">Oculimacula yallundae</name>
    <dbReference type="NCBI Taxonomy" id="86028"/>
    <lineage>
        <taxon>Eukaryota</taxon>
        <taxon>Fungi</taxon>
        <taxon>Dikarya</taxon>
        <taxon>Ascomycota</taxon>
        <taxon>Pezizomycotina</taxon>
        <taxon>Leotiomycetes</taxon>
        <taxon>Helotiales</taxon>
        <taxon>Ploettnerulaceae</taxon>
        <taxon>Oculimacula</taxon>
    </lineage>
</organism>
<accession>A0ABR4BY19</accession>
<keyword evidence="4" id="KW-0575">Peroxidase</keyword>
<feature type="compositionally biased region" description="Low complexity" evidence="10">
    <location>
        <begin position="1316"/>
        <end position="1352"/>
    </location>
</feature>
<dbReference type="Gene3D" id="1.10.630.10">
    <property type="entry name" value="Cytochrome P450"/>
    <property type="match status" value="1"/>
</dbReference>
<feature type="transmembrane region" description="Helical" evidence="11">
    <location>
        <begin position="65"/>
        <end position="86"/>
    </location>
</feature>
<reference evidence="12 13" key="1">
    <citation type="journal article" date="2024" name="Commun. Biol.">
        <title>Comparative genomic analysis of thermophilic fungi reveals convergent evolutionary adaptations and gene losses.</title>
        <authorList>
            <person name="Steindorff A.S."/>
            <person name="Aguilar-Pontes M.V."/>
            <person name="Robinson A.J."/>
            <person name="Andreopoulos B."/>
            <person name="LaButti K."/>
            <person name="Kuo A."/>
            <person name="Mondo S."/>
            <person name="Riley R."/>
            <person name="Otillar R."/>
            <person name="Haridas S."/>
            <person name="Lipzen A."/>
            <person name="Grimwood J."/>
            <person name="Schmutz J."/>
            <person name="Clum A."/>
            <person name="Reid I.D."/>
            <person name="Moisan M.C."/>
            <person name="Butler G."/>
            <person name="Nguyen T.T.M."/>
            <person name="Dewar K."/>
            <person name="Conant G."/>
            <person name="Drula E."/>
            <person name="Henrissat B."/>
            <person name="Hansel C."/>
            <person name="Singer S."/>
            <person name="Hutchinson M.I."/>
            <person name="de Vries R.P."/>
            <person name="Natvig D.O."/>
            <person name="Powell A.J."/>
            <person name="Tsang A."/>
            <person name="Grigoriev I.V."/>
        </authorList>
    </citation>
    <scope>NUCLEOTIDE SEQUENCE [LARGE SCALE GENOMIC DNA]</scope>
    <source>
        <strain evidence="12 13">CBS 494.80</strain>
    </source>
</reference>
<dbReference type="PROSITE" id="PS50292">
    <property type="entry name" value="PEROXIDASE_3"/>
    <property type="match status" value="1"/>
</dbReference>
<evidence type="ECO:0000256" key="8">
    <source>
        <dbReference type="ARBA" id="ARBA00023004"/>
    </source>
</evidence>
<evidence type="ECO:0000256" key="4">
    <source>
        <dbReference type="ARBA" id="ARBA00022559"/>
    </source>
</evidence>
<dbReference type="InterPro" id="IPR036396">
    <property type="entry name" value="Cyt_P450_sf"/>
</dbReference>
<keyword evidence="9" id="KW-0413">Isomerase</keyword>
<dbReference type="PROSITE" id="PS00086">
    <property type="entry name" value="CYTOCHROME_P450"/>
    <property type="match status" value="1"/>
</dbReference>
<dbReference type="InterPro" id="IPR050783">
    <property type="entry name" value="Oxylipin_biosynth_metab"/>
</dbReference>
<evidence type="ECO:0000256" key="3">
    <source>
        <dbReference type="ARBA" id="ARBA00013239"/>
    </source>
</evidence>
<dbReference type="PANTHER" id="PTHR11903:SF13">
    <property type="entry name" value="LINOLEATE 10R-LIPOXYGENASE"/>
    <property type="match status" value="1"/>
</dbReference>
<evidence type="ECO:0000256" key="11">
    <source>
        <dbReference type="SAM" id="Phobius"/>
    </source>
</evidence>
<feature type="transmembrane region" description="Helical" evidence="11">
    <location>
        <begin position="134"/>
        <end position="155"/>
    </location>
</feature>
<evidence type="ECO:0000256" key="10">
    <source>
        <dbReference type="SAM" id="MobiDB-lite"/>
    </source>
</evidence>
<feature type="compositionally biased region" description="Low complexity" evidence="10">
    <location>
        <begin position="1422"/>
        <end position="1443"/>
    </location>
</feature>
<evidence type="ECO:0000256" key="2">
    <source>
        <dbReference type="ARBA" id="ARBA00011881"/>
    </source>
</evidence>
<evidence type="ECO:0000256" key="9">
    <source>
        <dbReference type="ARBA" id="ARBA00023235"/>
    </source>
</evidence>
<evidence type="ECO:0000256" key="6">
    <source>
        <dbReference type="ARBA" id="ARBA00022964"/>
    </source>
</evidence>